<proteinExistence type="predicted"/>
<evidence type="ECO:0000259" key="8">
    <source>
        <dbReference type="PROSITE" id="PS50979"/>
    </source>
</evidence>
<protein>
    <recommendedName>
        <fullName evidence="1">biotin carboxylase</fullName>
        <ecNumber evidence="1">6.3.4.14</ecNumber>
    </recommendedName>
</protein>
<dbReference type="InterPro" id="IPR050856">
    <property type="entry name" value="Biotin_carboxylase_complex"/>
</dbReference>
<dbReference type="SMART" id="SM00878">
    <property type="entry name" value="Biotin_carb_C"/>
    <property type="match status" value="1"/>
</dbReference>
<keyword evidence="2" id="KW-0436">Ligase</keyword>
<name>A0A4R4XSJ2_9PSEU</name>
<dbReference type="InterPro" id="IPR011764">
    <property type="entry name" value="Biotin_carboxylation_dom"/>
</dbReference>
<evidence type="ECO:0000256" key="5">
    <source>
        <dbReference type="ARBA" id="ARBA00023267"/>
    </source>
</evidence>
<dbReference type="PROSITE" id="PS50979">
    <property type="entry name" value="BC"/>
    <property type="match status" value="1"/>
</dbReference>
<dbReference type="Pfam" id="PF02785">
    <property type="entry name" value="Biotin_carb_C"/>
    <property type="match status" value="1"/>
</dbReference>
<evidence type="ECO:0000256" key="3">
    <source>
        <dbReference type="ARBA" id="ARBA00022741"/>
    </source>
</evidence>
<keyword evidence="5" id="KW-0092">Biotin</keyword>
<dbReference type="PROSITE" id="PS00866">
    <property type="entry name" value="CPSASE_1"/>
    <property type="match status" value="1"/>
</dbReference>
<evidence type="ECO:0000256" key="2">
    <source>
        <dbReference type="ARBA" id="ARBA00022598"/>
    </source>
</evidence>
<dbReference type="InterPro" id="IPR016185">
    <property type="entry name" value="PreATP-grasp_dom_sf"/>
</dbReference>
<dbReference type="InterPro" id="IPR005481">
    <property type="entry name" value="BC-like_N"/>
</dbReference>
<dbReference type="Proteomes" id="UP000294947">
    <property type="component" value="Unassembled WGS sequence"/>
</dbReference>
<evidence type="ECO:0000259" key="7">
    <source>
        <dbReference type="PROSITE" id="PS50975"/>
    </source>
</evidence>
<dbReference type="NCBIfam" id="NF006367">
    <property type="entry name" value="PRK08591.1"/>
    <property type="match status" value="1"/>
</dbReference>
<reference evidence="9 10" key="1">
    <citation type="submission" date="2019-03" db="EMBL/GenBank/DDBJ databases">
        <title>Draft genome sequences of novel Actinobacteria.</title>
        <authorList>
            <person name="Sahin N."/>
            <person name="Ay H."/>
            <person name="Saygin H."/>
        </authorList>
    </citation>
    <scope>NUCLEOTIDE SEQUENCE [LARGE SCALE GENOMIC DNA]</scope>
    <source>
        <strain evidence="9 10">7K502</strain>
    </source>
</reference>
<dbReference type="SUPFAM" id="SSF51246">
    <property type="entry name" value="Rudiment single hybrid motif"/>
    <property type="match status" value="1"/>
</dbReference>
<dbReference type="InterPro" id="IPR011761">
    <property type="entry name" value="ATP-grasp"/>
</dbReference>
<dbReference type="PANTHER" id="PTHR18866:SF33">
    <property type="entry name" value="METHYLCROTONOYL-COA CARBOXYLASE SUBUNIT ALPHA, MITOCHONDRIAL-RELATED"/>
    <property type="match status" value="1"/>
</dbReference>
<evidence type="ECO:0000256" key="4">
    <source>
        <dbReference type="ARBA" id="ARBA00022840"/>
    </source>
</evidence>
<sequence length="449" mass="48371">MTGLRRVLVANRGEIAVRIIRACHAADIEAVAVYSDADENARWVQMADDAVHIGRSAAQKSYLDPDALLKAARFTDVDAVHPGYGFLSESAAFARAIIEADLVFIGPPPAVLEQMGDKAAARRAAEAADIPVVPGSGPITDPAEAPRVALEIGFPLLLKAAAGGGGRGIRPVRDTEELLDVLPGARAEARSAFGDATIYLERAVPNARHVEVQVLADEHRNVVHLFERDCSVQRRRQKLLEEAPAPALRETTRQAITSAAVRLAEHVGYRNAGTVEFLVDSDENFYFIEMNARVQVEHPITEAISGVDVVAEQLRIAGGAPLALDQDSIECRGVAIELRINAEDPERAFTPTPGDITALHLPGGPGVRVDTGISQGDRISPFYDSLIAKLICWGTDRQQAYARARQALAEFHVEGVASTVALHRRLTSNAELGDGPVHTMWLEQVLADD</sequence>
<dbReference type="FunFam" id="3.40.50.20:FF:000010">
    <property type="entry name" value="Propionyl-CoA carboxylase subunit alpha"/>
    <property type="match status" value="1"/>
</dbReference>
<keyword evidence="4 6" id="KW-0067">ATP-binding</keyword>
<evidence type="ECO:0000313" key="9">
    <source>
        <dbReference type="EMBL" id="TDD34276.1"/>
    </source>
</evidence>
<evidence type="ECO:0000256" key="6">
    <source>
        <dbReference type="PROSITE-ProRule" id="PRU00409"/>
    </source>
</evidence>
<dbReference type="InterPro" id="IPR005479">
    <property type="entry name" value="CPAse_ATP-bd"/>
</dbReference>
<organism evidence="9 10">
    <name type="scientific">Saccharopolyspora elongata</name>
    <dbReference type="NCBI Taxonomy" id="2530387"/>
    <lineage>
        <taxon>Bacteria</taxon>
        <taxon>Bacillati</taxon>
        <taxon>Actinomycetota</taxon>
        <taxon>Actinomycetes</taxon>
        <taxon>Pseudonocardiales</taxon>
        <taxon>Pseudonocardiaceae</taxon>
        <taxon>Saccharopolyspora</taxon>
    </lineage>
</organism>
<dbReference type="InterPro" id="IPR005482">
    <property type="entry name" value="Biotin_COase_C"/>
</dbReference>
<dbReference type="Pfam" id="PF00289">
    <property type="entry name" value="Biotin_carb_N"/>
    <property type="match status" value="1"/>
</dbReference>
<accession>A0A4R4XSJ2</accession>
<evidence type="ECO:0000313" key="10">
    <source>
        <dbReference type="Proteomes" id="UP000294947"/>
    </source>
</evidence>
<dbReference type="OrthoDB" id="9760256at2"/>
<evidence type="ECO:0000256" key="1">
    <source>
        <dbReference type="ARBA" id="ARBA00013263"/>
    </source>
</evidence>
<dbReference type="EC" id="6.3.4.14" evidence="1"/>
<dbReference type="GO" id="GO:0046872">
    <property type="term" value="F:metal ion binding"/>
    <property type="evidence" value="ECO:0007669"/>
    <property type="project" value="InterPro"/>
</dbReference>
<dbReference type="Pfam" id="PF02786">
    <property type="entry name" value="CPSase_L_D2"/>
    <property type="match status" value="1"/>
</dbReference>
<dbReference type="PROSITE" id="PS00867">
    <property type="entry name" value="CPSASE_2"/>
    <property type="match status" value="1"/>
</dbReference>
<dbReference type="SUPFAM" id="SSF52440">
    <property type="entry name" value="PreATP-grasp domain"/>
    <property type="match status" value="1"/>
</dbReference>
<comment type="caution">
    <text evidence="9">The sequence shown here is derived from an EMBL/GenBank/DDBJ whole genome shotgun (WGS) entry which is preliminary data.</text>
</comment>
<dbReference type="PROSITE" id="PS50975">
    <property type="entry name" value="ATP_GRASP"/>
    <property type="match status" value="1"/>
</dbReference>
<keyword evidence="10" id="KW-1185">Reference proteome</keyword>
<dbReference type="GO" id="GO:0005524">
    <property type="term" value="F:ATP binding"/>
    <property type="evidence" value="ECO:0007669"/>
    <property type="project" value="UniProtKB-UniRule"/>
</dbReference>
<gene>
    <name evidence="9" type="ORF">E1288_44610</name>
</gene>
<keyword evidence="3 6" id="KW-0547">Nucleotide-binding</keyword>
<dbReference type="EMBL" id="SMKW01000146">
    <property type="protein sequence ID" value="TDD34276.1"/>
    <property type="molecule type" value="Genomic_DNA"/>
</dbReference>
<dbReference type="GO" id="GO:0004075">
    <property type="term" value="F:biotin carboxylase activity"/>
    <property type="evidence" value="ECO:0007669"/>
    <property type="project" value="UniProtKB-EC"/>
</dbReference>
<dbReference type="Gene3D" id="3.30.470.20">
    <property type="entry name" value="ATP-grasp fold, B domain"/>
    <property type="match status" value="1"/>
</dbReference>
<feature type="domain" description="ATP-grasp" evidence="7">
    <location>
        <begin position="122"/>
        <end position="318"/>
    </location>
</feature>
<dbReference type="AlphaFoldDB" id="A0A4R4XSJ2"/>
<dbReference type="SUPFAM" id="SSF56059">
    <property type="entry name" value="Glutathione synthetase ATP-binding domain-like"/>
    <property type="match status" value="1"/>
</dbReference>
<dbReference type="RefSeq" id="WP_132495194.1">
    <property type="nucleotide sequence ID" value="NZ_SMKW01000146.1"/>
</dbReference>
<dbReference type="PANTHER" id="PTHR18866">
    <property type="entry name" value="CARBOXYLASE:PYRUVATE/ACETYL-COA/PROPIONYL-COA CARBOXYLASE"/>
    <property type="match status" value="1"/>
</dbReference>
<dbReference type="InterPro" id="IPR011054">
    <property type="entry name" value="Rudment_hybrid_motif"/>
</dbReference>
<feature type="domain" description="Biotin carboxylation" evidence="8">
    <location>
        <begin position="3"/>
        <end position="447"/>
    </location>
</feature>